<dbReference type="Proteomes" id="UP000050523">
    <property type="component" value="Unassembled WGS sequence"/>
</dbReference>
<evidence type="ECO:0000256" key="1">
    <source>
        <dbReference type="SAM" id="MobiDB-lite"/>
    </source>
</evidence>
<proteinExistence type="predicted"/>
<gene>
    <name evidence="3" type="ORF">ALO43_00893</name>
</gene>
<feature type="compositionally biased region" description="Polar residues" evidence="1">
    <location>
        <begin position="137"/>
        <end position="150"/>
    </location>
</feature>
<evidence type="ECO:0000313" key="3">
    <source>
        <dbReference type="EMBL" id="KPY92776.1"/>
    </source>
</evidence>
<keyword evidence="2" id="KW-0732">Signal</keyword>
<sequence length="178" mass="19215">MADQSSFSRYNIHFATLLLSSLAFSQAQAAVEVTSGGAVSQDRIAAIHAESVGHSLRNTDMTVSDLQELQRNSKRNADEIASLKQTINAQAKLIEEFKRGAGSQSLGNASDTSALKSKIDEQNNKIEKLESQISTLKRSSESGANANDVSNLKREISSTQSDLKSLKSTVDSLSNRIK</sequence>
<accession>A0AA40P204</accession>
<dbReference type="EMBL" id="LJRO01000438">
    <property type="protein sequence ID" value="KPY92776.1"/>
    <property type="molecule type" value="Genomic_DNA"/>
</dbReference>
<evidence type="ECO:0000313" key="4">
    <source>
        <dbReference type="Proteomes" id="UP000050523"/>
    </source>
</evidence>
<name>A0AA40P204_9PSED</name>
<evidence type="ECO:0000256" key="2">
    <source>
        <dbReference type="SAM" id="SignalP"/>
    </source>
</evidence>
<feature type="chain" id="PRO_5041248893" evidence="2">
    <location>
        <begin position="30"/>
        <end position="178"/>
    </location>
</feature>
<dbReference type="Gene3D" id="1.10.287.1490">
    <property type="match status" value="1"/>
</dbReference>
<feature type="signal peptide" evidence="2">
    <location>
        <begin position="1"/>
        <end position="29"/>
    </location>
</feature>
<feature type="region of interest" description="Disordered" evidence="1">
    <location>
        <begin position="137"/>
        <end position="178"/>
    </location>
</feature>
<comment type="caution">
    <text evidence="3">The sequence shown here is derived from an EMBL/GenBank/DDBJ whole genome shotgun (WGS) entry which is preliminary data.</text>
</comment>
<reference evidence="3 4" key="1">
    <citation type="submission" date="2015-09" db="EMBL/GenBank/DDBJ databases">
        <title>Genome announcement of multiple Pseudomonas syringae strains.</title>
        <authorList>
            <person name="Thakur S."/>
            <person name="Wang P.W."/>
            <person name="Gong Y."/>
            <person name="Weir B.S."/>
            <person name="Guttman D.S."/>
        </authorList>
    </citation>
    <scope>NUCLEOTIDE SEQUENCE [LARGE SCALE GENOMIC DNA]</scope>
    <source>
        <strain evidence="3 4">ICMP9151</strain>
    </source>
</reference>
<dbReference type="AlphaFoldDB" id="A0AA40P204"/>
<organism evidence="3 4">
    <name type="scientific">Pseudomonas tremae</name>
    <dbReference type="NCBI Taxonomy" id="200454"/>
    <lineage>
        <taxon>Bacteria</taxon>
        <taxon>Pseudomonadati</taxon>
        <taxon>Pseudomonadota</taxon>
        <taxon>Gammaproteobacteria</taxon>
        <taxon>Pseudomonadales</taxon>
        <taxon>Pseudomonadaceae</taxon>
        <taxon>Pseudomonas</taxon>
    </lineage>
</organism>
<protein>
    <submittedName>
        <fullName evidence="3">Uncharacterized protein</fullName>
    </submittedName>
</protein>
<dbReference type="RefSeq" id="WP_054998160.1">
    <property type="nucleotide sequence ID" value="NZ_LJRO01000438.1"/>
</dbReference>
<feature type="compositionally biased region" description="Polar residues" evidence="1">
    <location>
        <begin position="157"/>
        <end position="178"/>
    </location>
</feature>